<dbReference type="Proteomes" id="UP001153292">
    <property type="component" value="Chromosome 12"/>
</dbReference>
<keyword evidence="10" id="KW-0560">Oxidoreductase</keyword>
<dbReference type="InterPro" id="IPR018201">
    <property type="entry name" value="Ketoacyl_synth_AS"/>
</dbReference>
<dbReference type="InterPro" id="IPR016035">
    <property type="entry name" value="Acyl_Trfase/lysoPLipase"/>
</dbReference>
<dbReference type="InterPro" id="IPR049900">
    <property type="entry name" value="PKS_mFAS_DH"/>
</dbReference>
<dbReference type="SMART" id="SM00829">
    <property type="entry name" value="PKS_ER"/>
    <property type="match status" value="1"/>
</dbReference>
<dbReference type="InterPro" id="IPR016039">
    <property type="entry name" value="Thiolase-like"/>
</dbReference>
<evidence type="ECO:0000256" key="8">
    <source>
        <dbReference type="ARBA" id="ARBA00022832"/>
    </source>
</evidence>
<dbReference type="InterPro" id="IPR001227">
    <property type="entry name" value="Ac_transferase_dom_sf"/>
</dbReference>
<dbReference type="InterPro" id="IPR049391">
    <property type="entry name" value="FAS_pseudo-KR"/>
</dbReference>
<dbReference type="Pfam" id="PF00550">
    <property type="entry name" value="PP-binding"/>
    <property type="match status" value="1"/>
</dbReference>
<dbReference type="InterPro" id="IPR042104">
    <property type="entry name" value="PKS_dehydratase_sf"/>
</dbReference>
<feature type="active site" description="Proton donor; for dehydratase activity" evidence="16">
    <location>
        <position position="1059"/>
    </location>
</feature>
<dbReference type="EMBL" id="OU963905">
    <property type="protein sequence ID" value="CAH2981096.1"/>
    <property type="molecule type" value="Genomic_DNA"/>
</dbReference>
<keyword evidence="8" id="KW-0276">Fatty acid metabolism</keyword>
<feature type="region of interest" description="N-terminal hotdog fold" evidence="16">
    <location>
        <begin position="851"/>
        <end position="973"/>
    </location>
</feature>
<dbReference type="Gene3D" id="1.10.1200.10">
    <property type="entry name" value="ACP-like"/>
    <property type="match status" value="1"/>
</dbReference>
<dbReference type="SUPFAM" id="SSF52151">
    <property type="entry name" value="FabD/lysophospholipase-like"/>
    <property type="match status" value="1"/>
</dbReference>
<dbReference type="SMART" id="SM00825">
    <property type="entry name" value="PKS_KS"/>
    <property type="match status" value="1"/>
</dbReference>
<keyword evidence="6" id="KW-0808">Transferase</keyword>
<sequence>MKMPSAADGRVDTCGDDVVLAGISARLPECDSMEEFAQKLFNGVDLVTEDDRRWPPGLHGLPHRNGKLKELKYFDATFFGVHAKQAHLMDPQIRLLLETTYEAIVDAGYCAGELRGANVGVYAGTSTSDSDQIWNADPDKINGYTITGCSRSMFANRISYSFDFKGPSYSVDTACSSSGYALTQAYWDIREGRCDAAIVTGSNVCLNPATSLNYHRLNMLSQNGRCASFDESGSGYVRSESAVSVLLQRRRDARRVYATVRGALSNVDGSKPEGISFPSGDMQRCLSQRVFEQAGLRPQDVIYFEAHSAGTKAGDPQEVNAVAELFCKNRAAPLLLGSVKSNMGHAEGGSGLASVAKMAVMAQHGLIPANLHFNTPNADIPALSDGRIKVVDRNTPWDGGLVAMNSFGFGGANAHVVLEMERGEKARVVEASYAVPRLVLASGRSDDAARALLALAARHPRDAGLHALIDAVHARPQPGHTHRGYALLDPYHEEVEEFEGGEPRPIWFVFTGMGSQWAGMGRTLMQLPVFAKSIERSAEILKSKVDLMYLLNEAPESAFDDVINSAVSITSMQIALVDVLSSHNIHPDGMLGHSLGELGCAYVDKSFTAEQAVMASYWRGRCIVDAKLAPGAMAAVGLSWEECARRCPPDVFPACHNAIDSVTVSGPAKSVEKFVAQLTAENVFARSVNSSGIAFHSKYVACTAPMLRERLKDLIPNPKPRSPNWVSTSLSPEQRDTEFAKMNDVEFQINNVLSPVRFVEALEAVPKNALVIEVSPHGLLQATLKRSLPRSVAHVALLRRGQDDSLRFLLSSLGRIYLAGAQPDVSTLYPRVPWPVPRSTPGLASSILWDHSSEWDVAYFPTSPRSGENIIEIDLSRPEDSFFSGHQIDGRILFPATGYLILVWRTVAKLYNKTLEETPIILEHVQFRQATILNQDTTVRFMISILEGTGDFNVCEGETVLVTGQVRLAEHPDKEFLSDQIEESVPKLYLQSLGEDDVYKRLRLRGYEYNGLFRGIRHVDTSGRRGQLAWADNWVSFMDTILQFAVIDMNNLYLPTRLDRLLIDPMRHKKALIDGNMLPVRMDQDINVLVSGGVEVRGLKYSLAPRRVNVQAPPKLERYQFCPYTTPLTDGQACSRIDALTACLQIIVQNNNTVLIKTVEAALQPSVESLLTPLILEILECEPEIRVEMRVAAGENMAKFTTALQNLDVKVTRKDATTEPPHDACHFVVAVACLVQHTVETLCNLASAIDKDGMLLLEEPHGILSKSGVAEAIERANLVLIARKVTNDCEYLLLRRIPKLPSEYMVVEVDENDCYAWVNPLRDILERAKTIPLRVYVVTHVQDSGVVGLGRSLNLETDDAIVRVYYLPDTCEPFDPSAPTFVTQVQKDLTCNVLHEGVWGSYLHLPLADAGDALLQVEHAYVNTLTRGDLASLRWIESPLRFVHESPLARGSELCRVYCAPLNFRDIMLATGKLPPDALPGNLAGQDCILGLEFSGRAENGRRVMGMVAARALATSVVADSAFLWDVPEAWSLEEAATVPVAYATAYYALAVRGRMRRGDSVLVHAGSGGVGQAAIAIALHAGATVFTTVGTPEKRAFLHKRFPALSDANIGNSRDTSFEQLVLRRTRGRGVDLVLNSLADDKLRASIRCLAEGGRFLEIGKLDLSNNTQVGLSIFLKNTTFHGILLDALFEAESDNIEKSAVVGCMNEGLKSGVIKPLPCTVFNDKQLEQAFRYMATGKHIGKVVIRVREEEARGARPASRLVSALPRTYMHPGKVYVLVGGLGGFGLELGVWLVTRGARKLVFVSRKGIRTGYQAWCIKRLRNEGVQVVVFTQDTTTMEGARTLMRDAAALGPVGGVFNLAAVLRDAFFENLTPEDFRVVSKPKVNGTRALDVATRELAPELEYFVAFSSVSCARGNAGQSNYAYANSVMERIVERRRAEGLPGFVIQWGAIADVGLAAKVRNEKPVRGTIPQHVASCMESLDTLLALALPHPVVMVMVLDDKQRRTAAPVQDLLQVVANVLGIKDPSKVSDTANLAELGMDSLMGAEIKQTLERSFDVAVGMQEIRTITFAKLRDMSGAKETTAAAPTNTQ</sequence>
<evidence type="ECO:0000256" key="12">
    <source>
        <dbReference type="ARBA" id="ARBA00023098"/>
    </source>
</evidence>
<dbReference type="Gene3D" id="3.10.129.110">
    <property type="entry name" value="Polyketide synthase dehydratase"/>
    <property type="match status" value="1"/>
</dbReference>
<dbReference type="InterPro" id="IPR016036">
    <property type="entry name" value="Malonyl_transacylase_ACP-bd"/>
</dbReference>
<evidence type="ECO:0000256" key="2">
    <source>
        <dbReference type="ARBA" id="ARBA00018769"/>
    </source>
</evidence>
<dbReference type="Pfam" id="PF21149">
    <property type="entry name" value="FAS_pseudo-KR"/>
    <property type="match status" value="1"/>
</dbReference>
<dbReference type="Pfam" id="PF00109">
    <property type="entry name" value="ketoacyl-synt"/>
    <property type="match status" value="1"/>
</dbReference>
<feature type="domain" description="PKS/mFAS DH" evidence="19">
    <location>
        <begin position="851"/>
        <end position="1164"/>
    </location>
</feature>
<evidence type="ECO:0000256" key="9">
    <source>
        <dbReference type="ARBA" id="ARBA00022857"/>
    </source>
</evidence>
<dbReference type="InterPro" id="IPR020843">
    <property type="entry name" value="ER"/>
</dbReference>
<keyword evidence="14" id="KW-0511">Multifunctional enzyme</keyword>
<evidence type="ECO:0000256" key="6">
    <source>
        <dbReference type="ARBA" id="ARBA00022679"/>
    </source>
</evidence>
<comment type="catalytic activity">
    <reaction evidence="15">
        <text>acetyl-CoA + n malonyl-CoA + 2n NADPH + 2n H(+) = a long-chain fatty acid + (n+1) CoA + n CO2 + 2n NADP(+).</text>
        <dbReference type="EC" id="2.3.1.85"/>
    </reaction>
</comment>
<dbReference type="InterPro" id="IPR020807">
    <property type="entry name" value="PKS_DH"/>
</dbReference>
<dbReference type="PANTHER" id="PTHR43775">
    <property type="entry name" value="FATTY ACID SYNTHASE"/>
    <property type="match status" value="1"/>
</dbReference>
<feature type="domain" description="Ketosynthase family 3 (KS3)" evidence="18">
    <location>
        <begin position="15"/>
        <end position="420"/>
    </location>
</feature>
<keyword evidence="13" id="KW-0275">Fatty acid biosynthesis</keyword>
<dbReference type="SUPFAM" id="SSF47336">
    <property type="entry name" value="ACP-like"/>
    <property type="match status" value="1"/>
</dbReference>
<keyword evidence="7" id="KW-0378">Hydrolase</keyword>
<dbReference type="Gene3D" id="3.40.47.10">
    <property type="match status" value="1"/>
</dbReference>
<evidence type="ECO:0000313" key="21">
    <source>
        <dbReference type="Proteomes" id="UP001153292"/>
    </source>
</evidence>
<dbReference type="InterPro" id="IPR011032">
    <property type="entry name" value="GroES-like_sf"/>
</dbReference>
<reference evidence="20" key="1">
    <citation type="submission" date="2021-12" db="EMBL/GenBank/DDBJ databases">
        <authorList>
            <person name="King R."/>
        </authorList>
    </citation>
    <scope>NUCLEOTIDE SEQUENCE</scope>
</reference>
<evidence type="ECO:0000256" key="5">
    <source>
        <dbReference type="ARBA" id="ARBA00022553"/>
    </source>
</evidence>
<evidence type="ECO:0000259" key="17">
    <source>
        <dbReference type="PROSITE" id="PS50075"/>
    </source>
</evidence>
<dbReference type="InterPro" id="IPR036291">
    <property type="entry name" value="NAD(P)-bd_dom_sf"/>
</dbReference>
<dbReference type="PROSITE" id="PS52019">
    <property type="entry name" value="PKS_MFAS_DH"/>
    <property type="match status" value="1"/>
</dbReference>
<dbReference type="PROSITE" id="PS50075">
    <property type="entry name" value="CARRIER"/>
    <property type="match status" value="1"/>
</dbReference>
<feature type="domain" description="Carrier" evidence="17">
    <location>
        <begin position="2007"/>
        <end position="2087"/>
    </location>
</feature>
<keyword evidence="9" id="KW-0521">NADP</keyword>
<dbReference type="PROSITE" id="PS52004">
    <property type="entry name" value="KS3_2"/>
    <property type="match status" value="1"/>
</dbReference>
<dbReference type="Gene3D" id="3.40.366.10">
    <property type="entry name" value="Malonyl-Coenzyme A Acyl Carrier Protein, domain 2"/>
    <property type="match status" value="1"/>
</dbReference>
<dbReference type="Pfam" id="PF13602">
    <property type="entry name" value="ADH_zinc_N_2"/>
    <property type="match status" value="1"/>
</dbReference>
<dbReference type="Gene3D" id="3.30.70.3290">
    <property type="match status" value="1"/>
</dbReference>
<dbReference type="InterPro" id="IPR013968">
    <property type="entry name" value="PKS_KR"/>
</dbReference>
<dbReference type="InterPro" id="IPR014031">
    <property type="entry name" value="Ketoacyl_synth_C"/>
</dbReference>
<evidence type="ECO:0000256" key="16">
    <source>
        <dbReference type="PROSITE-ProRule" id="PRU01363"/>
    </source>
</evidence>
<dbReference type="EC" id="2.3.1.85" evidence="1"/>
<evidence type="ECO:0000259" key="18">
    <source>
        <dbReference type="PROSITE" id="PS52004"/>
    </source>
</evidence>
<dbReference type="InterPro" id="IPR057326">
    <property type="entry name" value="KR_dom"/>
</dbReference>
<dbReference type="Pfam" id="PF02801">
    <property type="entry name" value="Ketoacyl-synt_C"/>
    <property type="match status" value="1"/>
</dbReference>
<dbReference type="InterPro" id="IPR009081">
    <property type="entry name" value="PP-bd_ACP"/>
</dbReference>
<name>A0ABN8L5N5_CHISP</name>
<dbReference type="Pfam" id="PF00698">
    <property type="entry name" value="Acyl_transf_1"/>
    <property type="match status" value="1"/>
</dbReference>
<evidence type="ECO:0000256" key="13">
    <source>
        <dbReference type="ARBA" id="ARBA00023160"/>
    </source>
</evidence>
<dbReference type="InterPro" id="IPR036736">
    <property type="entry name" value="ACP-like_sf"/>
</dbReference>
<dbReference type="InterPro" id="IPR049552">
    <property type="entry name" value="PKS_DH_N"/>
</dbReference>
<dbReference type="CDD" id="cd08954">
    <property type="entry name" value="KR_1_FAS_SDR_x"/>
    <property type="match status" value="1"/>
</dbReference>
<dbReference type="SMART" id="SM00822">
    <property type="entry name" value="PKS_KR"/>
    <property type="match status" value="1"/>
</dbReference>
<keyword evidence="5" id="KW-0597">Phosphoprotein</keyword>
<dbReference type="Pfam" id="PF21089">
    <property type="entry name" value="PKS_DH_N"/>
    <property type="match status" value="1"/>
</dbReference>
<dbReference type="SMART" id="SM00823">
    <property type="entry name" value="PKS_PP"/>
    <property type="match status" value="1"/>
</dbReference>
<dbReference type="Pfam" id="PF08659">
    <property type="entry name" value="KR"/>
    <property type="match status" value="1"/>
</dbReference>
<dbReference type="InterPro" id="IPR020806">
    <property type="entry name" value="PKS_PP-bd"/>
</dbReference>
<dbReference type="Gene3D" id="3.40.50.720">
    <property type="entry name" value="NAD(P)-binding Rossmann-like Domain"/>
    <property type="match status" value="1"/>
</dbReference>
<dbReference type="PANTHER" id="PTHR43775:SF7">
    <property type="entry name" value="FATTY ACID SYNTHASE"/>
    <property type="match status" value="1"/>
</dbReference>
<feature type="active site" description="Proton acceptor; for dehydratase activity" evidence="16">
    <location>
        <position position="886"/>
    </location>
</feature>
<proteinExistence type="predicted"/>
<keyword evidence="11" id="KW-0520">NAD</keyword>
<dbReference type="SMART" id="SM00827">
    <property type="entry name" value="PKS_AT"/>
    <property type="match status" value="1"/>
</dbReference>
<keyword evidence="3" id="KW-0596">Phosphopantetheine</keyword>
<dbReference type="SUPFAM" id="SSF50129">
    <property type="entry name" value="GroES-like"/>
    <property type="match status" value="1"/>
</dbReference>
<evidence type="ECO:0000256" key="4">
    <source>
        <dbReference type="ARBA" id="ARBA00022516"/>
    </source>
</evidence>
<dbReference type="InterPro" id="IPR014043">
    <property type="entry name" value="Acyl_transferase_dom"/>
</dbReference>
<evidence type="ECO:0000256" key="11">
    <source>
        <dbReference type="ARBA" id="ARBA00023027"/>
    </source>
</evidence>
<evidence type="ECO:0000256" key="10">
    <source>
        <dbReference type="ARBA" id="ARBA00023002"/>
    </source>
</evidence>
<evidence type="ECO:0000313" key="20">
    <source>
        <dbReference type="EMBL" id="CAH2981096.1"/>
    </source>
</evidence>
<evidence type="ECO:0000256" key="1">
    <source>
        <dbReference type="ARBA" id="ARBA00012873"/>
    </source>
</evidence>
<dbReference type="Pfam" id="PF16197">
    <property type="entry name" value="KAsynt_C_assoc"/>
    <property type="match status" value="1"/>
</dbReference>
<evidence type="ECO:0000256" key="3">
    <source>
        <dbReference type="ARBA" id="ARBA00022450"/>
    </source>
</evidence>
<gene>
    <name evidence="20" type="ORF">CHILSU_LOCUS1674</name>
</gene>
<dbReference type="InterPro" id="IPR050091">
    <property type="entry name" value="PKS_NRPS_Biosynth_Enz"/>
</dbReference>
<dbReference type="Gene3D" id="3.90.180.10">
    <property type="entry name" value="Medium-chain alcohol dehydrogenases, catalytic domain"/>
    <property type="match status" value="1"/>
</dbReference>
<dbReference type="SUPFAM" id="SSF55048">
    <property type="entry name" value="Probable ACP-binding domain of malonyl-CoA ACP transacylase"/>
    <property type="match status" value="1"/>
</dbReference>
<accession>A0ABN8L5N5</accession>
<evidence type="ECO:0000256" key="7">
    <source>
        <dbReference type="ARBA" id="ARBA00022801"/>
    </source>
</evidence>
<evidence type="ECO:0000259" key="19">
    <source>
        <dbReference type="PROSITE" id="PS52019"/>
    </source>
</evidence>
<dbReference type="InterPro" id="IPR014030">
    <property type="entry name" value="Ketoacyl_synth_N"/>
</dbReference>
<keyword evidence="12" id="KW-0443">Lipid metabolism</keyword>
<dbReference type="SUPFAM" id="SSF51735">
    <property type="entry name" value="NAD(P)-binding Rossmann-fold domains"/>
    <property type="match status" value="2"/>
</dbReference>
<keyword evidence="4" id="KW-0444">Lipid biosynthesis</keyword>
<dbReference type="InterPro" id="IPR020841">
    <property type="entry name" value="PKS_Beta-ketoAc_synthase_dom"/>
</dbReference>
<protein>
    <recommendedName>
        <fullName evidence="2">Fatty acid synthase</fullName>
        <ecNumber evidence="1">2.3.1.85</ecNumber>
    </recommendedName>
</protein>
<dbReference type="InterPro" id="IPR032821">
    <property type="entry name" value="PKS_assoc"/>
</dbReference>
<feature type="region of interest" description="C-terminal hotdog fold" evidence="16">
    <location>
        <begin position="990"/>
        <end position="1164"/>
    </location>
</feature>
<organism evidence="20 21">
    <name type="scientific">Chilo suppressalis</name>
    <name type="common">Asiatic rice borer moth</name>
    <dbReference type="NCBI Taxonomy" id="168631"/>
    <lineage>
        <taxon>Eukaryota</taxon>
        <taxon>Metazoa</taxon>
        <taxon>Ecdysozoa</taxon>
        <taxon>Arthropoda</taxon>
        <taxon>Hexapoda</taxon>
        <taxon>Insecta</taxon>
        <taxon>Pterygota</taxon>
        <taxon>Neoptera</taxon>
        <taxon>Endopterygota</taxon>
        <taxon>Lepidoptera</taxon>
        <taxon>Glossata</taxon>
        <taxon>Ditrysia</taxon>
        <taxon>Pyraloidea</taxon>
        <taxon>Crambidae</taxon>
        <taxon>Crambinae</taxon>
        <taxon>Chilo</taxon>
    </lineage>
</organism>
<dbReference type="PROSITE" id="PS00606">
    <property type="entry name" value="KS3_1"/>
    <property type="match status" value="1"/>
</dbReference>
<keyword evidence="21" id="KW-1185">Reference proteome</keyword>
<dbReference type="CDD" id="cd05195">
    <property type="entry name" value="enoyl_red"/>
    <property type="match status" value="1"/>
</dbReference>
<dbReference type="SMART" id="SM00826">
    <property type="entry name" value="PKS_DH"/>
    <property type="match status" value="1"/>
</dbReference>
<evidence type="ECO:0000256" key="15">
    <source>
        <dbReference type="ARBA" id="ARBA00044883"/>
    </source>
</evidence>
<dbReference type="SUPFAM" id="SSF53901">
    <property type="entry name" value="Thiolase-like"/>
    <property type="match status" value="1"/>
</dbReference>
<dbReference type="CDD" id="cd00833">
    <property type="entry name" value="PKS"/>
    <property type="match status" value="1"/>
</dbReference>
<evidence type="ECO:0000256" key="14">
    <source>
        <dbReference type="ARBA" id="ARBA00023268"/>
    </source>
</evidence>